<keyword evidence="6" id="KW-1185">Reference proteome</keyword>
<evidence type="ECO:0000256" key="1">
    <source>
        <dbReference type="ARBA" id="ARBA00022630"/>
    </source>
</evidence>
<reference evidence="4" key="1">
    <citation type="journal article" date="2016" name="Nat. Genet.">
        <title>A high-quality carrot genome assembly provides new insights into carotenoid accumulation and asterid genome evolution.</title>
        <authorList>
            <person name="Iorizzo M."/>
            <person name="Ellison S."/>
            <person name="Senalik D."/>
            <person name="Zeng P."/>
            <person name="Satapoomin P."/>
            <person name="Huang J."/>
            <person name="Bowman M."/>
            <person name="Iovene M."/>
            <person name="Sanseverino W."/>
            <person name="Cavagnaro P."/>
            <person name="Yildiz M."/>
            <person name="Macko-Podgorni A."/>
            <person name="Moranska E."/>
            <person name="Grzebelus E."/>
            <person name="Grzebelus D."/>
            <person name="Ashrafi H."/>
            <person name="Zheng Z."/>
            <person name="Cheng S."/>
            <person name="Spooner D."/>
            <person name="Van Deynze A."/>
            <person name="Simon P."/>
        </authorList>
    </citation>
    <scope>NUCLEOTIDE SEQUENCE [LARGE SCALE GENOMIC DNA]</scope>
    <source>
        <tissue evidence="4">Leaf</tissue>
    </source>
</reference>
<dbReference type="AlphaFoldDB" id="A0A175YG02"/>
<dbReference type="InterPro" id="IPR012951">
    <property type="entry name" value="BBE"/>
</dbReference>
<organism evidence="4">
    <name type="scientific">Daucus carota subsp. sativus</name>
    <name type="common">Carrot</name>
    <dbReference type="NCBI Taxonomy" id="79200"/>
    <lineage>
        <taxon>Eukaryota</taxon>
        <taxon>Viridiplantae</taxon>
        <taxon>Streptophyta</taxon>
        <taxon>Embryophyta</taxon>
        <taxon>Tracheophyta</taxon>
        <taxon>Spermatophyta</taxon>
        <taxon>Magnoliopsida</taxon>
        <taxon>eudicotyledons</taxon>
        <taxon>Gunneridae</taxon>
        <taxon>Pentapetalae</taxon>
        <taxon>asterids</taxon>
        <taxon>campanulids</taxon>
        <taxon>Apiales</taxon>
        <taxon>Apiaceae</taxon>
        <taxon>Apioideae</taxon>
        <taxon>Scandiceae</taxon>
        <taxon>Daucinae</taxon>
        <taxon>Daucus</taxon>
        <taxon>Daucus sect. Daucus</taxon>
    </lineage>
</organism>
<feature type="domain" description="Berberine/berberine-like" evidence="3">
    <location>
        <begin position="145"/>
        <end position="203"/>
    </location>
</feature>
<sequence>MMQERFPELNLGKQDCSEVGYTQSALDFPLDLPNRPLEVLLERSTFKLPKKVKSVHVTRPISKQGLQGMWDFLRKYETGTYIVLTSFGGRMDEISESAIPYPHRPGVLYMIFWRVRTSEDPAAAFSWIRDFYSYMAPYVVSPRTAYAACTDLDLGVNNQNGVTTYAQASKWGKMYFKNNFDRLVHIKTKVDPANFFRHEQSIPPL</sequence>
<proteinExistence type="predicted"/>
<dbReference type="PANTHER" id="PTHR32448">
    <property type="entry name" value="OS08G0158400 PROTEIN"/>
    <property type="match status" value="1"/>
</dbReference>
<dbReference type="Gramene" id="KZM82108">
    <property type="protein sequence ID" value="KZM82108"/>
    <property type="gene ID" value="DCAR_031815"/>
</dbReference>
<dbReference type="EMBL" id="LNRQ01000009">
    <property type="protein sequence ID" value="KZM82108.1"/>
    <property type="molecule type" value="Genomic_DNA"/>
</dbReference>
<dbReference type="GO" id="GO:0016491">
    <property type="term" value="F:oxidoreductase activity"/>
    <property type="evidence" value="ECO:0007669"/>
    <property type="project" value="InterPro"/>
</dbReference>
<protein>
    <recommendedName>
        <fullName evidence="3">Berberine/berberine-like domain-containing protein</fullName>
    </recommendedName>
</protein>
<keyword evidence="2" id="KW-0274">FAD</keyword>
<dbReference type="GO" id="GO:0050660">
    <property type="term" value="F:flavin adenine dinucleotide binding"/>
    <property type="evidence" value="ECO:0007669"/>
    <property type="project" value="InterPro"/>
</dbReference>
<dbReference type="EMBL" id="CP093351">
    <property type="protein sequence ID" value="WOH14726.1"/>
    <property type="molecule type" value="Genomic_DNA"/>
</dbReference>
<evidence type="ECO:0000259" key="3">
    <source>
        <dbReference type="Pfam" id="PF08031"/>
    </source>
</evidence>
<accession>A0A175YG02</accession>
<evidence type="ECO:0000256" key="2">
    <source>
        <dbReference type="ARBA" id="ARBA00022827"/>
    </source>
</evidence>
<name>A0A175YG02_DAUCS</name>
<dbReference type="Proteomes" id="UP000077755">
    <property type="component" value="Chromosome 9"/>
</dbReference>
<dbReference type="OMA" id="GMNSSHC"/>
<evidence type="ECO:0000313" key="6">
    <source>
        <dbReference type="Proteomes" id="UP000077755"/>
    </source>
</evidence>
<reference evidence="5" key="2">
    <citation type="submission" date="2022-03" db="EMBL/GenBank/DDBJ databases">
        <title>Draft title - Genomic analysis of global carrot germplasm unveils the trajectory of domestication and the origin of high carotenoid orange carrot.</title>
        <authorList>
            <person name="Iorizzo M."/>
            <person name="Ellison S."/>
            <person name="Senalik D."/>
            <person name="Macko-Podgorni A."/>
            <person name="Grzebelus D."/>
            <person name="Bostan H."/>
            <person name="Rolling W."/>
            <person name="Curaba J."/>
            <person name="Simon P."/>
        </authorList>
    </citation>
    <scope>NUCLEOTIDE SEQUENCE</scope>
    <source>
        <tissue evidence="5">Leaf</tissue>
    </source>
</reference>
<evidence type="ECO:0000313" key="5">
    <source>
        <dbReference type="EMBL" id="WOH14726.1"/>
    </source>
</evidence>
<gene>
    <name evidence="4" type="ORF">DCAR_031815</name>
    <name evidence="5" type="ORF">DCAR_0934248</name>
</gene>
<keyword evidence="1" id="KW-0285">Flavoprotein</keyword>
<dbReference type="Gene3D" id="3.40.462.20">
    <property type="match status" value="1"/>
</dbReference>
<evidence type="ECO:0000313" key="4">
    <source>
        <dbReference type="EMBL" id="KZM82108.1"/>
    </source>
</evidence>
<dbReference type="Pfam" id="PF08031">
    <property type="entry name" value="BBE"/>
    <property type="match status" value="1"/>
</dbReference>